<evidence type="ECO:0000313" key="2">
    <source>
        <dbReference type="EMBL" id="BBG96769.1"/>
    </source>
</evidence>
<reference evidence="2" key="1">
    <citation type="journal article" date="2019" name="Science">
        <title>Mutation of a bHLH transcription factor allowed almond domestication.</title>
        <authorList>
            <person name="Sanchez-Perez R."/>
            <person name="Pavan S."/>
            <person name="Mazzeo R."/>
            <person name="Moldovan C."/>
            <person name="Aiese Cigliano R."/>
            <person name="Del Cueto J."/>
            <person name="Ricciardi F."/>
            <person name="Lotti C."/>
            <person name="Ricciardi L."/>
            <person name="Dicenta F."/>
            <person name="Lopez-Marques R.L."/>
            <person name="Lindberg Moller B."/>
        </authorList>
    </citation>
    <scope>NUCLEOTIDE SEQUENCE</scope>
</reference>
<organism evidence="2">
    <name type="scientific">Prunus dulcis</name>
    <name type="common">Almond</name>
    <name type="synonym">Amygdalus dulcis</name>
    <dbReference type="NCBI Taxonomy" id="3755"/>
    <lineage>
        <taxon>Eukaryota</taxon>
        <taxon>Viridiplantae</taxon>
        <taxon>Streptophyta</taxon>
        <taxon>Embryophyta</taxon>
        <taxon>Tracheophyta</taxon>
        <taxon>Spermatophyta</taxon>
        <taxon>Magnoliopsida</taxon>
        <taxon>eudicotyledons</taxon>
        <taxon>Gunneridae</taxon>
        <taxon>Pentapetalae</taxon>
        <taxon>rosids</taxon>
        <taxon>fabids</taxon>
        <taxon>Rosales</taxon>
        <taxon>Rosaceae</taxon>
        <taxon>Amygdaloideae</taxon>
        <taxon>Amygdaleae</taxon>
        <taxon>Prunus</taxon>
    </lineage>
</organism>
<feature type="region of interest" description="Disordered" evidence="1">
    <location>
        <begin position="1"/>
        <end position="113"/>
    </location>
</feature>
<protein>
    <submittedName>
        <fullName evidence="2">Uncharacterized protein</fullName>
    </submittedName>
</protein>
<feature type="compositionally biased region" description="Basic and acidic residues" evidence="1">
    <location>
        <begin position="44"/>
        <end position="54"/>
    </location>
</feature>
<feature type="non-terminal residue" evidence="2">
    <location>
        <position position="1"/>
    </location>
</feature>
<feature type="compositionally biased region" description="Low complexity" evidence="1">
    <location>
        <begin position="69"/>
        <end position="84"/>
    </location>
</feature>
<sequence length="124" mass="13516">TKTGSDSRHPATPGRGTSRKITATDQRPHPLPFTTSTAPPCDGRSSERRRDSRHASKGSRALGTSDEISSNLKLQSLSLSPMEIGGRKKRKGRHGSKEKEEEDCDNSSCSRGDSLLYPIWGPKL</sequence>
<proteinExistence type="predicted"/>
<feature type="compositionally biased region" description="Basic residues" evidence="1">
    <location>
        <begin position="87"/>
        <end position="96"/>
    </location>
</feature>
<evidence type="ECO:0000256" key="1">
    <source>
        <dbReference type="SAM" id="MobiDB-lite"/>
    </source>
</evidence>
<dbReference type="AlphaFoldDB" id="A0A4Y1QY39"/>
<gene>
    <name evidence="2" type="ORF">Prudu_005677</name>
</gene>
<name>A0A4Y1QY39_PRUDU</name>
<accession>A0A4Y1QY39</accession>
<dbReference type="EMBL" id="AP019298">
    <property type="protein sequence ID" value="BBG96769.1"/>
    <property type="molecule type" value="Genomic_DNA"/>
</dbReference>